<dbReference type="InterPro" id="IPR017871">
    <property type="entry name" value="ABC_transporter-like_CS"/>
</dbReference>
<evidence type="ECO:0000259" key="5">
    <source>
        <dbReference type="PROSITE" id="PS50893"/>
    </source>
</evidence>
<dbReference type="GO" id="GO:0055085">
    <property type="term" value="P:transmembrane transport"/>
    <property type="evidence" value="ECO:0007669"/>
    <property type="project" value="UniProtKB-ARBA"/>
</dbReference>
<dbReference type="PANTHER" id="PTHR43776">
    <property type="entry name" value="TRANSPORT ATP-BINDING PROTEIN"/>
    <property type="match status" value="1"/>
</dbReference>
<keyword evidence="1" id="KW-0813">Transport</keyword>
<dbReference type="InterPro" id="IPR003439">
    <property type="entry name" value="ABC_transporter-like_ATP-bd"/>
</dbReference>
<evidence type="ECO:0000313" key="6">
    <source>
        <dbReference type="EMBL" id="SDQ69745.1"/>
    </source>
</evidence>
<gene>
    <name evidence="6" type="ORF">SAMN04489742_2185</name>
</gene>
<sequence>MPEGLIIEQLHLSHQAPLADRNAAGRHPDGTASRPILSGIDLSVAPGEFVALVGTSGSGKTMTAMSVLRLLPPQVRIASGAIRLNGLDLTQSREADLNRIRGGRIGMLYQQPKRMLNPRRTIGSHLTEPLKLHEGLRGRNAKARAKDLLAEAGFEDPASCLSAYPHQLSGGMAQRAMMAIALAGRPELLLADEPTSALDKVLERQILQLIDRERRERGLGVLYITHNLATVAALADRVVVMEGGRIRESGRARAVLRDPQSACTKNLLEAATLTPPPASVPTTPSRTLLALDGVSKRFPSTRSGGRPALDGVSIDLREGEILGVLGQSGSGKSTLARLIVGLETPTGGSLTPTASTTKAGNGAAKTTVQLVFQEPYDSFDPRMKLRTSLEAPLLRHRHITAAERSDRIREIVQEVELDPALLDRYPGQCSGGQLQRLTIARALLLEPAVLICDEATSALDAVTQRVILDLLLRLHRDQALSLVMISHDLNVVRYMSHRIAVFYQGALVELAPADEFFACPRHEHSKQLVAAALPLDHDTTLDHDRKTTYPRPSATLNRADTLATT</sequence>
<reference evidence="6 7" key="1">
    <citation type="submission" date="2016-10" db="EMBL/GenBank/DDBJ databases">
        <authorList>
            <person name="de Groot N.N."/>
        </authorList>
    </citation>
    <scope>NUCLEOTIDE SEQUENCE [LARGE SCALE GENOMIC DNA]</scope>
    <source>
        <strain evidence="6 7">DSM 20117</strain>
    </source>
</reference>
<dbReference type="RefSeq" id="WP_083339700.1">
    <property type="nucleotide sequence ID" value="NZ_CP018863.1"/>
</dbReference>
<evidence type="ECO:0000256" key="4">
    <source>
        <dbReference type="SAM" id="MobiDB-lite"/>
    </source>
</evidence>
<keyword evidence="7" id="KW-1185">Reference proteome</keyword>
<dbReference type="OrthoDB" id="4008250at2"/>
<feature type="domain" description="ABC transporter" evidence="5">
    <location>
        <begin position="289"/>
        <end position="529"/>
    </location>
</feature>
<dbReference type="CDD" id="cd03257">
    <property type="entry name" value="ABC_NikE_OppD_transporters"/>
    <property type="match status" value="2"/>
</dbReference>
<keyword evidence="3 6" id="KW-0067">ATP-binding</keyword>
<dbReference type="GO" id="GO:0016887">
    <property type="term" value="F:ATP hydrolysis activity"/>
    <property type="evidence" value="ECO:0007669"/>
    <property type="project" value="InterPro"/>
</dbReference>
<protein>
    <submittedName>
        <fullName evidence="6">Peptide/nickel transport system ATP-binding protein</fullName>
    </submittedName>
</protein>
<evidence type="ECO:0000313" key="7">
    <source>
        <dbReference type="Proteomes" id="UP000181917"/>
    </source>
</evidence>
<evidence type="ECO:0000256" key="3">
    <source>
        <dbReference type="ARBA" id="ARBA00022840"/>
    </source>
</evidence>
<proteinExistence type="predicted"/>
<keyword evidence="2" id="KW-0547">Nucleotide-binding</keyword>
<feature type="domain" description="ABC transporter" evidence="5">
    <location>
        <begin position="18"/>
        <end position="268"/>
    </location>
</feature>
<dbReference type="Gene3D" id="3.40.50.300">
    <property type="entry name" value="P-loop containing nucleotide triphosphate hydrolases"/>
    <property type="match status" value="2"/>
</dbReference>
<dbReference type="SUPFAM" id="SSF52540">
    <property type="entry name" value="P-loop containing nucleoside triphosphate hydrolases"/>
    <property type="match status" value="2"/>
</dbReference>
<dbReference type="InterPro" id="IPR003593">
    <property type="entry name" value="AAA+_ATPase"/>
</dbReference>
<dbReference type="STRING" id="37928.SAMN04489742_2185"/>
<dbReference type="InterPro" id="IPR050319">
    <property type="entry name" value="ABC_transp_ATP-bind"/>
</dbReference>
<dbReference type="AlphaFoldDB" id="A0A1H1CZS0"/>
<dbReference type="PROSITE" id="PS00211">
    <property type="entry name" value="ABC_TRANSPORTER_1"/>
    <property type="match status" value="2"/>
</dbReference>
<dbReference type="EMBL" id="FNKH01000002">
    <property type="protein sequence ID" value="SDQ69745.1"/>
    <property type="molecule type" value="Genomic_DNA"/>
</dbReference>
<feature type="region of interest" description="Disordered" evidence="4">
    <location>
        <begin position="541"/>
        <end position="565"/>
    </location>
</feature>
<name>A0A1H1CZS0_9MICC</name>
<dbReference type="Proteomes" id="UP000181917">
    <property type="component" value="Unassembled WGS sequence"/>
</dbReference>
<accession>A0A1H1CZS0</accession>
<dbReference type="GO" id="GO:0005524">
    <property type="term" value="F:ATP binding"/>
    <property type="evidence" value="ECO:0007669"/>
    <property type="project" value="UniProtKB-KW"/>
</dbReference>
<dbReference type="SMART" id="SM00382">
    <property type="entry name" value="AAA"/>
    <property type="match status" value="2"/>
</dbReference>
<dbReference type="PROSITE" id="PS50893">
    <property type="entry name" value="ABC_TRANSPORTER_2"/>
    <property type="match status" value="2"/>
</dbReference>
<evidence type="ECO:0000256" key="1">
    <source>
        <dbReference type="ARBA" id="ARBA00022448"/>
    </source>
</evidence>
<dbReference type="InterPro" id="IPR027417">
    <property type="entry name" value="P-loop_NTPase"/>
</dbReference>
<dbReference type="Pfam" id="PF00005">
    <property type="entry name" value="ABC_tran"/>
    <property type="match status" value="2"/>
</dbReference>
<organism evidence="6 7">
    <name type="scientific">Crystallibacter crystallopoietes</name>
    <dbReference type="NCBI Taxonomy" id="37928"/>
    <lineage>
        <taxon>Bacteria</taxon>
        <taxon>Bacillati</taxon>
        <taxon>Actinomycetota</taxon>
        <taxon>Actinomycetes</taxon>
        <taxon>Micrococcales</taxon>
        <taxon>Micrococcaceae</taxon>
        <taxon>Crystallibacter</taxon>
    </lineage>
</organism>
<feature type="compositionally biased region" description="Polar residues" evidence="4">
    <location>
        <begin position="554"/>
        <end position="565"/>
    </location>
</feature>
<evidence type="ECO:0000256" key="2">
    <source>
        <dbReference type="ARBA" id="ARBA00022741"/>
    </source>
</evidence>